<evidence type="ECO:0000256" key="1">
    <source>
        <dbReference type="SAM" id="Phobius"/>
    </source>
</evidence>
<organism evidence="2 3">
    <name type="scientific">Candidatus Flavonifractor merdigallinarum</name>
    <dbReference type="NCBI Taxonomy" id="2838589"/>
    <lineage>
        <taxon>Bacteria</taxon>
        <taxon>Bacillati</taxon>
        <taxon>Bacillota</taxon>
        <taxon>Clostridia</taxon>
        <taxon>Eubacteriales</taxon>
        <taxon>Oscillospiraceae</taxon>
        <taxon>Flavonifractor</taxon>
    </lineage>
</organism>
<sequence>MQLQWTRRPSETILCGCIGGAVYYTVELVWRGHSHWTMALLGGLLFLILGDMEQRLDAATPLWVKAILGSAIVTAFELAAGIWINLVLGLRVWDYSRMPLNLLGQICLPYSFLWIPLSAGAIRLNRRLHSTLSRCTWTGKLTEHS</sequence>
<feature type="transmembrane region" description="Helical" evidence="1">
    <location>
        <begin position="36"/>
        <end position="52"/>
    </location>
</feature>
<dbReference type="Pfam" id="PF06541">
    <property type="entry name" value="ABC_trans_CmpB"/>
    <property type="match status" value="1"/>
</dbReference>
<dbReference type="EMBL" id="DXDX01000184">
    <property type="protein sequence ID" value="HIY22238.1"/>
    <property type="molecule type" value="Genomic_DNA"/>
</dbReference>
<reference evidence="2" key="1">
    <citation type="journal article" date="2021" name="PeerJ">
        <title>Extensive microbial diversity within the chicken gut microbiome revealed by metagenomics and culture.</title>
        <authorList>
            <person name="Gilroy R."/>
            <person name="Ravi A."/>
            <person name="Getino M."/>
            <person name="Pursley I."/>
            <person name="Horton D.L."/>
            <person name="Alikhan N.F."/>
            <person name="Baker D."/>
            <person name="Gharbi K."/>
            <person name="Hall N."/>
            <person name="Watson M."/>
            <person name="Adriaenssens E.M."/>
            <person name="Foster-Nyarko E."/>
            <person name="Jarju S."/>
            <person name="Secka A."/>
            <person name="Antonio M."/>
            <person name="Oren A."/>
            <person name="Chaudhuri R.R."/>
            <person name="La Ragione R."/>
            <person name="Hildebrand F."/>
            <person name="Pallen M.J."/>
        </authorList>
    </citation>
    <scope>NUCLEOTIDE SEQUENCE</scope>
    <source>
        <strain evidence="2">ChiBcec16_6824</strain>
    </source>
</reference>
<gene>
    <name evidence="2" type="ORF">H9841_10120</name>
</gene>
<keyword evidence="1" id="KW-1133">Transmembrane helix</keyword>
<keyword evidence="1" id="KW-0472">Membrane</keyword>
<dbReference type="InterPro" id="IPR010540">
    <property type="entry name" value="CmpB_TMEM229"/>
</dbReference>
<name>A0A9D1YA09_9FIRM</name>
<dbReference type="Proteomes" id="UP000823868">
    <property type="component" value="Unassembled WGS sequence"/>
</dbReference>
<accession>A0A9D1YA09</accession>
<proteinExistence type="predicted"/>
<evidence type="ECO:0000313" key="2">
    <source>
        <dbReference type="EMBL" id="HIY22238.1"/>
    </source>
</evidence>
<feature type="transmembrane region" description="Helical" evidence="1">
    <location>
        <begin position="64"/>
        <end position="90"/>
    </location>
</feature>
<keyword evidence="1" id="KW-0812">Transmembrane</keyword>
<dbReference type="AlphaFoldDB" id="A0A9D1YA09"/>
<reference evidence="2" key="2">
    <citation type="submission" date="2021-04" db="EMBL/GenBank/DDBJ databases">
        <authorList>
            <person name="Gilroy R."/>
        </authorList>
    </citation>
    <scope>NUCLEOTIDE SEQUENCE</scope>
    <source>
        <strain evidence="2">ChiBcec16_6824</strain>
    </source>
</reference>
<feature type="transmembrane region" description="Helical" evidence="1">
    <location>
        <begin position="12"/>
        <end position="30"/>
    </location>
</feature>
<protein>
    <submittedName>
        <fullName evidence="2">ABC transporter permease</fullName>
    </submittedName>
</protein>
<feature type="transmembrane region" description="Helical" evidence="1">
    <location>
        <begin position="102"/>
        <end position="124"/>
    </location>
</feature>
<comment type="caution">
    <text evidence="2">The sequence shown here is derived from an EMBL/GenBank/DDBJ whole genome shotgun (WGS) entry which is preliminary data.</text>
</comment>
<evidence type="ECO:0000313" key="3">
    <source>
        <dbReference type="Proteomes" id="UP000823868"/>
    </source>
</evidence>